<evidence type="ECO:0000313" key="1">
    <source>
        <dbReference type="EMBL" id="GAI82673.1"/>
    </source>
</evidence>
<protein>
    <recommendedName>
        <fullName evidence="2">Cell filamentation protein Fic</fullName>
    </recommendedName>
</protein>
<comment type="caution">
    <text evidence="1">The sequence shown here is derived from an EMBL/GenBank/DDBJ whole genome shotgun (WGS) entry which is preliminary data.</text>
</comment>
<proteinExistence type="predicted"/>
<gene>
    <name evidence="1" type="ORF">S12H4_24906</name>
</gene>
<evidence type="ECO:0008006" key="2">
    <source>
        <dbReference type="Google" id="ProtNLM"/>
    </source>
</evidence>
<name>X1RPT9_9ZZZZ</name>
<dbReference type="AlphaFoldDB" id="X1RPT9"/>
<organism evidence="1">
    <name type="scientific">marine sediment metagenome</name>
    <dbReference type="NCBI Taxonomy" id="412755"/>
    <lineage>
        <taxon>unclassified sequences</taxon>
        <taxon>metagenomes</taxon>
        <taxon>ecological metagenomes</taxon>
    </lineage>
</organism>
<accession>X1RPT9</accession>
<sequence length="59" mass="6561">MIYDAVKSFSGDFSVADILRKCPGVGIDMIRRVFKDLQAQGIIECLGRGRNAKWNKTGN</sequence>
<reference evidence="1" key="1">
    <citation type="journal article" date="2014" name="Front. Microbiol.">
        <title>High frequency of phylogenetically diverse reductive dehalogenase-homologous genes in deep subseafloor sedimentary metagenomes.</title>
        <authorList>
            <person name="Kawai M."/>
            <person name="Futagami T."/>
            <person name="Toyoda A."/>
            <person name="Takaki Y."/>
            <person name="Nishi S."/>
            <person name="Hori S."/>
            <person name="Arai W."/>
            <person name="Tsubouchi T."/>
            <person name="Morono Y."/>
            <person name="Uchiyama I."/>
            <person name="Ito T."/>
            <person name="Fujiyama A."/>
            <person name="Inagaki F."/>
            <person name="Takami H."/>
        </authorList>
    </citation>
    <scope>NUCLEOTIDE SEQUENCE</scope>
    <source>
        <strain evidence="1">Expedition CK06-06</strain>
    </source>
</reference>
<dbReference type="EMBL" id="BARW01013696">
    <property type="protein sequence ID" value="GAI82673.1"/>
    <property type="molecule type" value="Genomic_DNA"/>
</dbReference>